<dbReference type="PANTHER" id="PTHR48475:SF1">
    <property type="entry name" value="RNASE H TYPE-1 DOMAIN-CONTAINING PROTEIN"/>
    <property type="match status" value="1"/>
</dbReference>
<dbReference type="EMBL" id="OU503036">
    <property type="protein sequence ID" value="CAI9754170.1"/>
    <property type="molecule type" value="Genomic_DNA"/>
</dbReference>
<evidence type="ECO:0000313" key="2">
    <source>
        <dbReference type="Proteomes" id="UP000834106"/>
    </source>
</evidence>
<sequence length="144" mass="16255">MTSHKTATGETPFVLAFEMEAMIPIEVGLPTQRKIEPHIEGQTTNHLDLLEELREQASLRAASYQNKIARHFSTKVKIRRFRVGELVFRRAAAAGHPPGKLGPVWEGAFGVIRKMRSGAYSLKDTLGRPLPMPWNANDLKIYYK</sequence>
<name>A0AAD1YQQ3_9LAMI</name>
<dbReference type="AlphaFoldDB" id="A0AAD1YQQ3"/>
<evidence type="ECO:0000313" key="1">
    <source>
        <dbReference type="EMBL" id="CAI9754170.1"/>
    </source>
</evidence>
<protein>
    <submittedName>
        <fullName evidence="1">Uncharacterized protein</fullName>
    </submittedName>
</protein>
<accession>A0AAD1YQQ3</accession>
<keyword evidence="2" id="KW-1185">Reference proteome</keyword>
<dbReference type="Proteomes" id="UP000834106">
    <property type="component" value="Chromosome 1"/>
</dbReference>
<organism evidence="1 2">
    <name type="scientific">Fraxinus pennsylvanica</name>
    <dbReference type="NCBI Taxonomy" id="56036"/>
    <lineage>
        <taxon>Eukaryota</taxon>
        <taxon>Viridiplantae</taxon>
        <taxon>Streptophyta</taxon>
        <taxon>Embryophyta</taxon>
        <taxon>Tracheophyta</taxon>
        <taxon>Spermatophyta</taxon>
        <taxon>Magnoliopsida</taxon>
        <taxon>eudicotyledons</taxon>
        <taxon>Gunneridae</taxon>
        <taxon>Pentapetalae</taxon>
        <taxon>asterids</taxon>
        <taxon>lamiids</taxon>
        <taxon>Lamiales</taxon>
        <taxon>Oleaceae</taxon>
        <taxon>Oleeae</taxon>
        <taxon>Fraxinus</taxon>
    </lineage>
</organism>
<gene>
    <name evidence="1" type="ORF">FPE_LOCUS1601</name>
</gene>
<proteinExistence type="predicted"/>
<reference evidence="1" key="1">
    <citation type="submission" date="2023-05" db="EMBL/GenBank/DDBJ databases">
        <authorList>
            <person name="Huff M."/>
        </authorList>
    </citation>
    <scope>NUCLEOTIDE SEQUENCE</scope>
</reference>
<dbReference type="PANTHER" id="PTHR48475">
    <property type="entry name" value="RIBONUCLEASE H"/>
    <property type="match status" value="1"/>
</dbReference>